<name>A0A229SQ95_9PSEU</name>
<dbReference type="SUPFAM" id="SSF54373">
    <property type="entry name" value="FAD-linked reductases, C-terminal domain"/>
    <property type="match status" value="1"/>
</dbReference>
<dbReference type="PROSITE" id="PS51257">
    <property type="entry name" value="PROKAR_LIPOPROTEIN"/>
    <property type="match status" value="1"/>
</dbReference>
<sequence>MNKTRSADVAVVGSGIVGLACALELAQAGYSVVLVGPRTGEHAGQASRAAGAMLTVFSEVEAAHPPQRVAVEVAERVAARAGYDAWLDQLSATAGCPAPGLTPGVWVTASVPADRAELAAIAAAAAAGRLPGHLHAPEDVPGLHSESVFEALWLPGEAGIDAAELTTVATAAALAHPRITWHDTDTARIVDTETMLRLDLVDGEPVTAEHLVLAAGVQTTALARRSPSLRLDAPPVLAGRGVSVVLDAVPDPVTAPIRTPNRGFACGAHLVPRVDGRTYLGATNRLSTRPEPGRRATVDEIATLLHDGVGELNTGLRHAQVTDVRVGYRPYTIDHLPLVGRTANPKILLATATYRCGILLAPRVATLIRNELDHPGTLDAHPYSPRRTIVAPDLAQLIDARGGDLAELMCQPGGHLPGGAAGRIAAAIRAALAHGLNDPAVRRLVTSTPVEEVLPLVLDIAARSTR</sequence>
<dbReference type="Pfam" id="PF01266">
    <property type="entry name" value="DAO"/>
    <property type="match status" value="1"/>
</dbReference>
<dbReference type="Gene3D" id="3.30.9.10">
    <property type="entry name" value="D-Amino Acid Oxidase, subunit A, domain 2"/>
    <property type="match status" value="1"/>
</dbReference>
<accession>A0A229SQ95</accession>
<dbReference type="RefSeq" id="WP_093952771.1">
    <property type="nucleotide sequence ID" value="NZ_NMUL01000051.1"/>
</dbReference>
<dbReference type="PANTHER" id="PTHR13847:SF289">
    <property type="entry name" value="GLYCINE OXIDASE"/>
    <property type="match status" value="1"/>
</dbReference>
<keyword evidence="4" id="KW-1185">Reference proteome</keyword>
<reference evidence="4" key="1">
    <citation type="submission" date="2017-07" db="EMBL/GenBank/DDBJ databases">
        <title>Comparative genome mining reveals phylogenetic distribution patterns of secondary metabolites in Amycolatopsis.</title>
        <authorList>
            <person name="Adamek M."/>
            <person name="Alanjary M."/>
            <person name="Sales-Ortells H."/>
            <person name="Goodfellow M."/>
            <person name="Bull A.T."/>
            <person name="Kalinowski J."/>
            <person name="Ziemert N."/>
        </authorList>
    </citation>
    <scope>NUCLEOTIDE SEQUENCE [LARGE SCALE GENOMIC DNA]</scope>
    <source>
        <strain evidence="4">H5</strain>
    </source>
</reference>
<dbReference type="SUPFAM" id="SSF51971">
    <property type="entry name" value="Nucleotide-binding domain"/>
    <property type="match status" value="1"/>
</dbReference>
<evidence type="ECO:0000313" key="3">
    <source>
        <dbReference type="EMBL" id="OXM60954.1"/>
    </source>
</evidence>
<feature type="domain" description="FAD dependent oxidoreductase" evidence="2">
    <location>
        <begin position="8"/>
        <end position="368"/>
    </location>
</feature>
<dbReference type="InterPro" id="IPR006076">
    <property type="entry name" value="FAD-dep_OxRdtase"/>
</dbReference>
<comment type="caution">
    <text evidence="3">The sequence shown here is derived from an EMBL/GenBank/DDBJ whole genome shotgun (WGS) entry which is preliminary data.</text>
</comment>
<dbReference type="GO" id="GO:0005737">
    <property type="term" value="C:cytoplasm"/>
    <property type="evidence" value="ECO:0007669"/>
    <property type="project" value="TreeGrafter"/>
</dbReference>
<evidence type="ECO:0000313" key="4">
    <source>
        <dbReference type="Proteomes" id="UP000215199"/>
    </source>
</evidence>
<dbReference type="PANTHER" id="PTHR13847">
    <property type="entry name" value="SARCOSINE DEHYDROGENASE-RELATED"/>
    <property type="match status" value="1"/>
</dbReference>
<evidence type="ECO:0000259" key="2">
    <source>
        <dbReference type="Pfam" id="PF01266"/>
    </source>
</evidence>
<dbReference type="InterPro" id="IPR036188">
    <property type="entry name" value="FAD/NAD-bd_sf"/>
</dbReference>
<organism evidence="3 4">
    <name type="scientific">Amycolatopsis vastitatis</name>
    <dbReference type="NCBI Taxonomy" id="1905142"/>
    <lineage>
        <taxon>Bacteria</taxon>
        <taxon>Bacillati</taxon>
        <taxon>Actinomycetota</taxon>
        <taxon>Actinomycetes</taxon>
        <taxon>Pseudonocardiales</taxon>
        <taxon>Pseudonocardiaceae</taxon>
        <taxon>Amycolatopsis</taxon>
    </lineage>
</organism>
<keyword evidence="1" id="KW-0560">Oxidoreductase</keyword>
<protein>
    <submittedName>
        <fullName evidence="3">FAD-dependent oxidoreductase</fullName>
    </submittedName>
</protein>
<dbReference type="AlphaFoldDB" id="A0A229SQ95"/>
<gene>
    <name evidence="3" type="ORF">CF165_39845</name>
</gene>
<proteinExistence type="predicted"/>
<dbReference type="OrthoDB" id="9806257at2"/>
<dbReference type="EMBL" id="NMUL01000051">
    <property type="protein sequence ID" value="OXM60954.1"/>
    <property type="molecule type" value="Genomic_DNA"/>
</dbReference>
<dbReference type="GO" id="GO:0016491">
    <property type="term" value="F:oxidoreductase activity"/>
    <property type="evidence" value="ECO:0007669"/>
    <property type="project" value="UniProtKB-KW"/>
</dbReference>
<dbReference type="Proteomes" id="UP000215199">
    <property type="component" value="Unassembled WGS sequence"/>
</dbReference>
<dbReference type="Gene3D" id="3.50.50.60">
    <property type="entry name" value="FAD/NAD(P)-binding domain"/>
    <property type="match status" value="1"/>
</dbReference>
<evidence type="ECO:0000256" key="1">
    <source>
        <dbReference type="ARBA" id="ARBA00023002"/>
    </source>
</evidence>